<accession>A0A495QU40</accession>
<dbReference type="Proteomes" id="UP000274601">
    <property type="component" value="Unassembled WGS sequence"/>
</dbReference>
<dbReference type="AlphaFoldDB" id="A0A495QU40"/>
<protein>
    <submittedName>
        <fullName evidence="2">Uncharacterized protein</fullName>
    </submittedName>
</protein>
<gene>
    <name evidence="2" type="ORF">BZB76_2347</name>
</gene>
<evidence type="ECO:0000313" key="3">
    <source>
        <dbReference type="Proteomes" id="UP000274601"/>
    </source>
</evidence>
<keyword evidence="3" id="KW-1185">Reference proteome</keyword>
<proteinExistence type="predicted"/>
<feature type="transmembrane region" description="Helical" evidence="1">
    <location>
        <begin position="65"/>
        <end position="83"/>
    </location>
</feature>
<comment type="caution">
    <text evidence="2">The sequence shown here is derived from an EMBL/GenBank/DDBJ whole genome shotgun (WGS) entry which is preliminary data.</text>
</comment>
<feature type="transmembrane region" description="Helical" evidence="1">
    <location>
        <begin position="40"/>
        <end position="59"/>
    </location>
</feature>
<dbReference type="RefSeq" id="WP_121434230.1">
    <property type="nucleotide sequence ID" value="NZ_RBWU01000002.1"/>
</dbReference>
<keyword evidence="1" id="KW-1133">Transmembrane helix</keyword>
<reference evidence="2 3" key="1">
    <citation type="submission" date="2018-10" db="EMBL/GenBank/DDBJ databases">
        <title>Genomic Encyclopedia of Archaeal and Bacterial Type Strains, Phase II (KMG-II): from individual species to whole genera.</title>
        <authorList>
            <person name="Goeker M."/>
        </authorList>
    </citation>
    <scope>NUCLEOTIDE SEQUENCE [LARGE SCALE GENOMIC DNA]</scope>
    <source>
        <strain evidence="2 3">DSM 43383</strain>
    </source>
</reference>
<dbReference type="EMBL" id="RBWU01000002">
    <property type="protein sequence ID" value="RKS76978.1"/>
    <property type="molecule type" value="Genomic_DNA"/>
</dbReference>
<dbReference type="OrthoDB" id="4466486at2"/>
<keyword evidence="1" id="KW-0472">Membrane</keyword>
<feature type="transmembrane region" description="Helical" evidence="1">
    <location>
        <begin position="12"/>
        <end position="33"/>
    </location>
</feature>
<evidence type="ECO:0000313" key="2">
    <source>
        <dbReference type="EMBL" id="RKS76978.1"/>
    </source>
</evidence>
<organism evidence="2 3">
    <name type="scientific">Actinomadura pelletieri DSM 43383</name>
    <dbReference type="NCBI Taxonomy" id="1120940"/>
    <lineage>
        <taxon>Bacteria</taxon>
        <taxon>Bacillati</taxon>
        <taxon>Actinomycetota</taxon>
        <taxon>Actinomycetes</taxon>
        <taxon>Streptosporangiales</taxon>
        <taxon>Thermomonosporaceae</taxon>
        <taxon>Actinomadura</taxon>
    </lineage>
</organism>
<keyword evidence="1" id="KW-0812">Transmembrane</keyword>
<sequence length="93" mass="10006">MNLDFSADPTFSWYVVALLVSGLLMTGAAALPGSKPLERLLYVALGIAMLGYGVYLGFVFDGGEYSIFFYVFVVPLLVLARAFRAVTGRAESA</sequence>
<evidence type="ECO:0000256" key="1">
    <source>
        <dbReference type="SAM" id="Phobius"/>
    </source>
</evidence>
<name>A0A495QU40_9ACTN</name>